<dbReference type="PANTHER" id="PTHR12718">
    <property type="entry name" value="CELL CYCLE CONTROL PROTEIN CWF15"/>
    <property type="match status" value="1"/>
</dbReference>
<dbReference type="Pfam" id="PF04889">
    <property type="entry name" value="Cwf_Cwc_15"/>
    <property type="match status" value="1"/>
</dbReference>
<evidence type="ECO:0000256" key="1">
    <source>
        <dbReference type="ARBA" id="ARBA00006644"/>
    </source>
</evidence>
<dbReference type="OrthoDB" id="30179at2759"/>
<keyword evidence="3" id="KW-0508">mRNA splicing</keyword>
<comment type="caution">
    <text evidence="5">The sequence shown here is derived from an EMBL/GenBank/DDBJ whole genome shotgun (WGS) entry which is preliminary data.</text>
</comment>
<dbReference type="GO" id="GO:0045292">
    <property type="term" value="P:mRNA cis splicing, via spliceosome"/>
    <property type="evidence" value="ECO:0007669"/>
    <property type="project" value="TreeGrafter"/>
</dbReference>
<evidence type="ECO:0000256" key="4">
    <source>
        <dbReference type="SAM" id="MobiDB-lite"/>
    </source>
</evidence>
<proteinExistence type="inferred from homology"/>
<dbReference type="Proteomes" id="UP000683925">
    <property type="component" value="Unassembled WGS sequence"/>
</dbReference>
<feature type="region of interest" description="Disordered" evidence="4">
    <location>
        <begin position="1"/>
        <end position="22"/>
    </location>
</feature>
<name>A0A8S1RX45_PAROT</name>
<feature type="region of interest" description="Disordered" evidence="4">
    <location>
        <begin position="66"/>
        <end position="168"/>
    </location>
</feature>
<dbReference type="PANTHER" id="PTHR12718:SF2">
    <property type="entry name" value="SPLICEOSOME-ASSOCIATED PROTEIN CWC15 HOMOLOG"/>
    <property type="match status" value="1"/>
</dbReference>
<feature type="compositionally biased region" description="Basic and acidic residues" evidence="4">
    <location>
        <begin position="66"/>
        <end position="77"/>
    </location>
</feature>
<dbReference type="AlphaFoldDB" id="A0A8S1RX45"/>
<evidence type="ECO:0000313" key="5">
    <source>
        <dbReference type="EMBL" id="CAD8131917.1"/>
    </source>
</evidence>
<gene>
    <name evidence="5" type="ORF">POCTA_138.1.T0030170</name>
</gene>
<keyword evidence="2" id="KW-0507">mRNA processing</keyword>
<evidence type="ECO:0000313" key="6">
    <source>
        <dbReference type="Proteomes" id="UP000683925"/>
    </source>
</evidence>
<dbReference type="OMA" id="KYREHGQ"/>
<feature type="compositionally biased region" description="Basic and acidic residues" evidence="4">
    <location>
        <begin position="123"/>
        <end position="141"/>
    </location>
</feature>
<sequence>MTTAHRPTYRPAIGGSEQGGNKMLVHSRSYHSKDLPAYLILKMRKPGQGTQAELEQKDFKMDLLKREEEGKRQRELKALGVSETSLAIEATQKNQNKDVQEPQILKKTKVEEKEIYPQDADDKEFIKSSDDEGENAQKPEKPIVQQQELKIEENSSSSSSDDEDDDELLMREYQKIKEQREIEEKKKILEKQEYLEKNREDEIIKGNPLLISEDYSLKKKWYEDTIFKNQSRLEVKEKQRFINDAVRSDFHRKFLNRYIQM</sequence>
<comment type="similarity">
    <text evidence="1">Belongs to the CWC15 family.</text>
</comment>
<dbReference type="GO" id="GO:0071013">
    <property type="term" value="C:catalytic step 2 spliceosome"/>
    <property type="evidence" value="ECO:0007669"/>
    <property type="project" value="TreeGrafter"/>
</dbReference>
<organism evidence="5 6">
    <name type="scientific">Paramecium octaurelia</name>
    <dbReference type="NCBI Taxonomy" id="43137"/>
    <lineage>
        <taxon>Eukaryota</taxon>
        <taxon>Sar</taxon>
        <taxon>Alveolata</taxon>
        <taxon>Ciliophora</taxon>
        <taxon>Intramacronucleata</taxon>
        <taxon>Oligohymenophorea</taxon>
        <taxon>Peniculida</taxon>
        <taxon>Parameciidae</taxon>
        <taxon>Paramecium</taxon>
    </lineage>
</organism>
<dbReference type="InterPro" id="IPR006973">
    <property type="entry name" value="Cwf_Cwc_15"/>
</dbReference>
<protein>
    <submittedName>
        <fullName evidence="5">Uncharacterized protein</fullName>
    </submittedName>
</protein>
<dbReference type="GO" id="GO:0003723">
    <property type="term" value="F:RNA binding"/>
    <property type="evidence" value="ECO:0007669"/>
    <property type="project" value="TreeGrafter"/>
</dbReference>
<evidence type="ECO:0000256" key="3">
    <source>
        <dbReference type="ARBA" id="ARBA00023187"/>
    </source>
</evidence>
<reference evidence="5" key="1">
    <citation type="submission" date="2021-01" db="EMBL/GenBank/DDBJ databases">
        <authorList>
            <consortium name="Genoscope - CEA"/>
            <person name="William W."/>
        </authorList>
    </citation>
    <scope>NUCLEOTIDE SEQUENCE</scope>
</reference>
<accession>A0A8S1RX45</accession>
<dbReference type="EMBL" id="CAJJDP010000001">
    <property type="protein sequence ID" value="CAD8131917.1"/>
    <property type="molecule type" value="Genomic_DNA"/>
</dbReference>
<evidence type="ECO:0000256" key="2">
    <source>
        <dbReference type="ARBA" id="ARBA00022664"/>
    </source>
</evidence>
<keyword evidence="6" id="KW-1185">Reference proteome</keyword>